<dbReference type="SUPFAM" id="SSF52172">
    <property type="entry name" value="CheY-like"/>
    <property type="match status" value="1"/>
</dbReference>
<organism evidence="3 4">
    <name type="scientific">Terrihabitans rhizophilus</name>
    <dbReference type="NCBI Taxonomy" id="3092662"/>
    <lineage>
        <taxon>Bacteria</taxon>
        <taxon>Pseudomonadati</taxon>
        <taxon>Pseudomonadota</taxon>
        <taxon>Alphaproteobacteria</taxon>
        <taxon>Hyphomicrobiales</taxon>
        <taxon>Terrihabitans</taxon>
    </lineage>
</organism>
<dbReference type="RefSeq" id="WP_319844080.1">
    <property type="nucleotide sequence ID" value="NZ_JAXAFJ010000003.1"/>
</dbReference>
<comment type="caution">
    <text evidence="3">The sequence shown here is derived from an EMBL/GenBank/DDBJ whole genome shotgun (WGS) entry which is preliminary data.</text>
</comment>
<reference evidence="3 4" key="1">
    <citation type="submission" date="2023-11" db="EMBL/GenBank/DDBJ databases">
        <authorList>
            <person name="Bao R."/>
        </authorList>
    </citation>
    <scope>NUCLEOTIDE SEQUENCE [LARGE SCALE GENOMIC DNA]</scope>
    <source>
        <strain evidence="3 4">PJ23</strain>
    </source>
</reference>
<protein>
    <submittedName>
        <fullName evidence="3">ANTAR domain-containing protein</fullName>
    </submittedName>
</protein>
<dbReference type="InterPro" id="IPR005561">
    <property type="entry name" value="ANTAR"/>
</dbReference>
<dbReference type="InterPro" id="IPR008327">
    <property type="entry name" value="Sig_transdc_resp-reg_antiterm"/>
</dbReference>
<dbReference type="Gene3D" id="3.40.50.2300">
    <property type="match status" value="1"/>
</dbReference>
<dbReference type="InterPro" id="IPR036388">
    <property type="entry name" value="WH-like_DNA-bd_sf"/>
</dbReference>
<dbReference type="Pfam" id="PF03861">
    <property type="entry name" value="ANTAR"/>
    <property type="match status" value="1"/>
</dbReference>
<evidence type="ECO:0000313" key="4">
    <source>
        <dbReference type="Proteomes" id="UP001274321"/>
    </source>
</evidence>
<evidence type="ECO:0000313" key="3">
    <source>
        <dbReference type="EMBL" id="MDX6805962.1"/>
    </source>
</evidence>
<dbReference type="Gene3D" id="1.10.10.10">
    <property type="entry name" value="Winged helix-like DNA-binding domain superfamily/Winged helix DNA-binding domain"/>
    <property type="match status" value="1"/>
</dbReference>
<name>A0ABU4RMC8_9HYPH</name>
<keyword evidence="1" id="KW-0175">Coiled coil</keyword>
<dbReference type="SMART" id="SM01012">
    <property type="entry name" value="ANTAR"/>
    <property type="match status" value="1"/>
</dbReference>
<dbReference type="InterPro" id="IPR049021">
    <property type="entry name" value="AmiR_N"/>
</dbReference>
<dbReference type="Pfam" id="PF21332">
    <property type="entry name" value="AmiR_N"/>
    <property type="match status" value="1"/>
</dbReference>
<dbReference type="Proteomes" id="UP001274321">
    <property type="component" value="Unassembled WGS sequence"/>
</dbReference>
<sequence length="202" mass="22228">MALEILKELRGLKVAVIHPPDEDGVGLVDHLRRIGCAAEAQWPLPSSFAPGTDVALLAIDADNRLAVERLLKSHDAGGPTLIAIVSYEDPRTLQMVIESGAQAVVERPVRPFGVLTSLILARSLWLKRAEAEKRIRQLERKIAGMQKTQKAKTILMTSQGLSEDEAYATIRRQAMTKRVSIEDMAASIINAYELLNGRPKND</sequence>
<accession>A0ABU4RMC8</accession>
<proteinExistence type="predicted"/>
<dbReference type="EMBL" id="JAXAFJ010000003">
    <property type="protein sequence ID" value="MDX6805962.1"/>
    <property type="molecule type" value="Genomic_DNA"/>
</dbReference>
<feature type="domain" description="ANTAR" evidence="2">
    <location>
        <begin position="128"/>
        <end position="189"/>
    </location>
</feature>
<gene>
    <name evidence="3" type="ORF">SCD90_07785</name>
</gene>
<dbReference type="InterPro" id="IPR011006">
    <property type="entry name" value="CheY-like_superfamily"/>
</dbReference>
<feature type="coiled-coil region" evidence="1">
    <location>
        <begin position="121"/>
        <end position="148"/>
    </location>
</feature>
<evidence type="ECO:0000256" key="1">
    <source>
        <dbReference type="SAM" id="Coils"/>
    </source>
</evidence>
<dbReference type="PIRSF" id="PIRSF036382">
    <property type="entry name" value="RR_antiterm"/>
    <property type="match status" value="1"/>
</dbReference>
<evidence type="ECO:0000259" key="2">
    <source>
        <dbReference type="PROSITE" id="PS50921"/>
    </source>
</evidence>
<dbReference type="PROSITE" id="PS50921">
    <property type="entry name" value="ANTAR"/>
    <property type="match status" value="1"/>
</dbReference>
<keyword evidence="4" id="KW-1185">Reference proteome</keyword>